<organism evidence="3 4">
    <name type="scientific">Pelagihabitans pacificus</name>
    <dbReference type="NCBI Taxonomy" id="2696054"/>
    <lineage>
        <taxon>Bacteria</taxon>
        <taxon>Pseudomonadati</taxon>
        <taxon>Bacteroidota</taxon>
        <taxon>Flavobacteriia</taxon>
        <taxon>Flavobacteriales</taxon>
        <taxon>Flavobacteriaceae</taxon>
        <taxon>Pelagihabitans</taxon>
    </lineage>
</organism>
<accession>A0A967E6V2</accession>
<dbReference type="GO" id="GO:0000049">
    <property type="term" value="F:tRNA binding"/>
    <property type="evidence" value="ECO:0007669"/>
    <property type="project" value="UniProtKB-UniRule"/>
</dbReference>
<dbReference type="RefSeq" id="WP_152575409.1">
    <property type="nucleotide sequence ID" value="NZ_VIKU02000005.1"/>
</dbReference>
<dbReference type="AlphaFoldDB" id="A0A967E6V2"/>
<dbReference type="PANTHER" id="PTHR10472:SF5">
    <property type="entry name" value="D-AMINOACYL-TRNA DEACYLASE 1"/>
    <property type="match status" value="1"/>
</dbReference>
<keyword evidence="2" id="KW-0963">Cytoplasm</keyword>
<dbReference type="PANTHER" id="PTHR10472">
    <property type="entry name" value="D-TYROSYL-TRNA TYR DEACYLASE"/>
    <property type="match status" value="1"/>
</dbReference>
<dbReference type="GO" id="GO:0043908">
    <property type="term" value="F:Ser(Gly)-tRNA(Ala) hydrolase activity"/>
    <property type="evidence" value="ECO:0007669"/>
    <property type="project" value="UniProtKB-UniRule"/>
</dbReference>
<evidence type="ECO:0000256" key="2">
    <source>
        <dbReference type="HAMAP-Rule" id="MF_00518"/>
    </source>
</evidence>
<comment type="similarity">
    <text evidence="1 2">Belongs to the DTD family.</text>
</comment>
<comment type="domain">
    <text evidence="2">A Gly-cisPro motif from one monomer fits into the active site of the other monomer to allow specific chiral rejection of L-amino acids.</text>
</comment>
<keyword evidence="2" id="KW-0694">RNA-binding</keyword>
<dbReference type="EC" id="3.1.1.-" evidence="2"/>
<dbReference type="SUPFAM" id="SSF69500">
    <property type="entry name" value="DTD-like"/>
    <property type="match status" value="1"/>
</dbReference>
<sequence>MRAVIQRVAKASVTVNKEVVSEIENGLLILLGIEDGDNLEDIEWLTRKIVCLRIFNDSDGVMNHSLVEVGGDAIVVSQFTLHASTKKGNRPSYIKASKPTIAIPLYETFIKQLESDLGRKVGTGIFGADMKVALLNDGPVTIIVDTKNKE</sequence>
<comment type="subcellular location">
    <subcellularLocation>
        <location evidence="2">Cytoplasm</location>
    </subcellularLocation>
</comment>
<dbReference type="GO" id="GO:0005737">
    <property type="term" value="C:cytoplasm"/>
    <property type="evidence" value="ECO:0007669"/>
    <property type="project" value="UniProtKB-SubCell"/>
</dbReference>
<reference evidence="3" key="2">
    <citation type="submission" date="2020-03" db="EMBL/GenBank/DDBJ databases">
        <title>Flavobacteriaceae bacterium strain TP-CH-4, a member of the family Flavobacteriaceae isolated from a deep-sea seamount.</title>
        <authorList>
            <person name="Zhang D.-C."/>
        </authorList>
    </citation>
    <scope>NUCLEOTIDE SEQUENCE</scope>
    <source>
        <strain evidence="3">TP-CH-4</strain>
    </source>
</reference>
<dbReference type="Pfam" id="PF02580">
    <property type="entry name" value="Tyr_Deacylase"/>
    <property type="match status" value="1"/>
</dbReference>
<keyword evidence="2" id="KW-0820">tRNA-binding</keyword>
<dbReference type="EC" id="3.1.1.96" evidence="2"/>
<protein>
    <recommendedName>
        <fullName evidence="2">D-aminoacyl-tRNA deacylase</fullName>
        <shortName evidence="2">DTD</shortName>
        <ecNumber evidence="2">3.1.1.96</ecNumber>
    </recommendedName>
    <alternativeName>
        <fullName evidence="2">Gly-tRNA(Ala) deacylase</fullName>
        <ecNumber evidence="2">3.1.1.-</ecNumber>
    </alternativeName>
</protein>
<name>A0A967E6V2_9FLAO</name>
<dbReference type="EMBL" id="VIKU02000005">
    <property type="protein sequence ID" value="NHF60917.1"/>
    <property type="molecule type" value="Genomic_DNA"/>
</dbReference>
<keyword evidence="2 3" id="KW-0378">Hydrolase</keyword>
<comment type="caution">
    <text evidence="3">The sequence shown here is derived from an EMBL/GenBank/DDBJ whole genome shotgun (WGS) entry which is preliminary data.</text>
</comment>
<keyword evidence="4" id="KW-1185">Reference proteome</keyword>
<proteinExistence type="inferred from homology"/>
<dbReference type="NCBIfam" id="TIGR00256">
    <property type="entry name" value="D-aminoacyl-tRNA deacylase"/>
    <property type="match status" value="1"/>
</dbReference>
<comment type="function">
    <text evidence="2">An aminoacyl-tRNA editing enzyme that deacylates mischarged D-aminoacyl-tRNAs. Also deacylates mischarged glycyl-tRNA(Ala), protecting cells against glycine mischarging by AlaRS. Acts via tRNA-based rather than protein-based catalysis; rejects L-amino acids rather than detecting D-amino acids in the active site. By recycling D-aminoacyl-tRNA to D-amino acids and free tRNA molecules, this enzyme counteracts the toxicity associated with the formation of D-aminoacyl-tRNA entities in vivo and helps enforce protein L-homochirality.</text>
</comment>
<dbReference type="Gene3D" id="3.50.80.10">
    <property type="entry name" value="D-tyrosyl-tRNA(Tyr) deacylase"/>
    <property type="match status" value="1"/>
</dbReference>
<comment type="catalytic activity">
    <reaction evidence="2">
        <text>glycyl-tRNA(Ala) + H2O = tRNA(Ala) + glycine + H(+)</text>
        <dbReference type="Rhea" id="RHEA:53744"/>
        <dbReference type="Rhea" id="RHEA-COMP:9657"/>
        <dbReference type="Rhea" id="RHEA-COMP:13640"/>
        <dbReference type="ChEBI" id="CHEBI:15377"/>
        <dbReference type="ChEBI" id="CHEBI:15378"/>
        <dbReference type="ChEBI" id="CHEBI:57305"/>
        <dbReference type="ChEBI" id="CHEBI:78442"/>
        <dbReference type="ChEBI" id="CHEBI:78522"/>
    </reaction>
</comment>
<comment type="catalytic activity">
    <reaction evidence="2">
        <text>a D-aminoacyl-tRNA + H2O = a tRNA + a D-alpha-amino acid + H(+)</text>
        <dbReference type="Rhea" id="RHEA:13953"/>
        <dbReference type="Rhea" id="RHEA-COMP:10123"/>
        <dbReference type="Rhea" id="RHEA-COMP:10124"/>
        <dbReference type="ChEBI" id="CHEBI:15377"/>
        <dbReference type="ChEBI" id="CHEBI:15378"/>
        <dbReference type="ChEBI" id="CHEBI:59871"/>
        <dbReference type="ChEBI" id="CHEBI:78442"/>
        <dbReference type="ChEBI" id="CHEBI:79333"/>
        <dbReference type="EC" id="3.1.1.96"/>
    </reaction>
</comment>
<dbReference type="GO" id="GO:0106026">
    <property type="term" value="F:Gly-tRNA(Ala) deacylase activity"/>
    <property type="evidence" value="ECO:0007669"/>
    <property type="project" value="UniProtKB-UniRule"/>
</dbReference>
<evidence type="ECO:0000313" key="3">
    <source>
        <dbReference type="EMBL" id="NHF60917.1"/>
    </source>
</evidence>
<dbReference type="FunFam" id="3.50.80.10:FF:000001">
    <property type="entry name" value="D-aminoacyl-tRNA deacylase"/>
    <property type="match status" value="1"/>
</dbReference>
<comment type="subunit">
    <text evidence="2">Homodimer.</text>
</comment>
<evidence type="ECO:0000313" key="4">
    <source>
        <dbReference type="Proteomes" id="UP000707206"/>
    </source>
</evidence>
<dbReference type="GO" id="GO:0019478">
    <property type="term" value="P:D-amino acid catabolic process"/>
    <property type="evidence" value="ECO:0007669"/>
    <property type="project" value="UniProtKB-UniRule"/>
</dbReference>
<dbReference type="HAMAP" id="MF_00518">
    <property type="entry name" value="Deacylase_Dtd"/>
    <property type="match status" value="1"/>
</dbReference>
<gene>
    <name evidence="2" type="primary">dtd</name>
    <name evidence="3" type="ORF">FK220_016310</name>
</gene>
<reference evidence="3" key="1">
    <citation type="submission" date="2019-07" db="EMBL/GenBank/DDBJ databases">
        <authorList>
            <person name="De-Chao Zhang Q."/>
        </authorList>
    </citation>
    <scope>NUCLEOTIDE SEQUENCE</scope>
    <source>
        <strain evidence="3">TP-CH-4</strain>
    </source>
</reference>
<dbReference type="InterPro" id="IPR003732">
    <property type="entry name" value="Daa-tRNA_deacyls_DTD"/>
</dbReference>
<evidence type="ECO:0000256" key="1">
    <source>
        <dbReference type="ARBA" id="ARBA00009673"/>
    </source>
</evidence>
<dbReference type="InterPro" id="IPR023509">
    <property type="entry name" value="DTD-like_sf"/>
</dbReference>
<dbReference type="GO" id="GO:0051500">
    <property type="term" value="F:D-tyrosyl-tRNA(Tyr) deacylase activity"/>
    <property type="evidence" value="ECO:0007669"/>
    <property type="project" value="TreeGrafter"/>
</dbReference>
<dbReference type="Proteomes" id="UP000707206">
    <property type="component" value="Unassembled WGS sequence"/>
</dbReference>
<feature type="short sequence motif" description="Gly-cisPro motif, important for rejection of L-amino acids" evidence="2">
    <location>
        <begin position="138"/>
        <end position="139"/>
    </location>
</feature>